<dbReference type="SUPFAM" id="SSF54001">
    <property type="entry name" value="Cysteine proteinases"/>
    <property type="match status" value="1"/>
</dbReference>
<protein>
    <submittedName>
        <fullName evidence="4">DUF3857 domain-containing protein</fullName>
    </submittedName>
</protein>
<keyword evidence="1" id="KW-1133">Transmembrane helix</keyword>
<reference evidence="4 5" key="1">
    <citation type="submission" date="2019-11" db="EMBL/GenBank/DDBJ databases">
        <title>Novel species isolated from a subtropical stream in China.</title>
        <authorList>
            <person name="Lu H."/>
        </authorList>
    </citation>
    <scope>NUCLEOTIDE SEQUENCE [LARGE SCALE GENOMIC DNA]</scope>
    <source>
        <strain evidence="4 5">FT92W</strain>
    </source>
</reference>
<sequence>MAPRTRCKSSTFRLPCAQSPVLLIRRSLVRVQVGEPEFKAASKDAAFLRLALKCLGAVNQKMGFMRKDLSRAASGGVMRYVVLALISWATIVLPAGAADYRVGVAPDWVVPIKPAADLPPPEKVVNGEWALLSDVQTRVETAGKTTYHHFAGKALDSRGVQQVADISFVFDPSSEKLVIHAINIVRDGQLIDKLRSARISVLQRETELEYRIYDGSKTVHVVLDDVRIGDIVEYAYSRSGLNPAFKNQVAGGSGMQWSVPVAHTFARLLVPATRNITVTTRNSSIQPQLTEAKGYRDYRWEQRNVAPIKIDDQTPGHYDPYAAAHWTEFPDWKAVVDWGAPLYQPPPQAGPALALAIDRIRQVAASPAERVQAVLQLVQRDIRYLGIEVGQGSYVPNSPDVVFQRRFGDCKDKALLMVSMLRALGVTADVALANTRRGRLIESLPPSPLVFNHALVRVNVNGAKYWLDPTRSPQSGDLAHLVQADYGPALVLASGQTALISMTPKLSAQMRTDVHSVFDATAGVDQPVRYTIRTTHRAEVAERLRSSIAANGQAETQSDYLNFYAKRYPGIKVAAPLKVEDDPVSNELVTTESYAISGFFGAEKDGRRLAYVRSAEIRSRLRQPETLIRTAPLRVDFPDWIREVTEVKLDSDWKVTPSSGKVKDPAFEFQHTTEGGGARATYVLTDHYRALAGEVPPDAVRNYAANLETADDMVGLTLRYKPKGGVAGTASRWDGKYWTLATGCLLAVWALMLGACRLSRPEHRQANKSLVMVFMSVCAILLLAARNLPNGWIVQMSCVAIACIGSWLLILVAESAPETHFLHGIGKADVLAERKAAERTLIKGMTKLPSTFMWIGMTLGLLHMVS</sequence>
<comment type="caution">
    <text evidence="4">The sequence shown here is derived from an EMBL/GenBank/DDBJ whole genome shotgun (WGS) entry which is preliminary data.</text>
</comment>
<evidence type="ECO:0000259" key="2">
    <source>
        <dbReference type="Pfam" id="PF01841"/>
    </source>
</evidence>
<feature type="domain" description="Transglutaminase-like" evidence="2">
    <location>
        <begin position="359"/>
        <end position="436"/>
    </location>
</feature>
<feature type="transmembrane region" description="Helical" evidence="1">
    <location>
        <begin position="792"/>
        <end position="813"/>
    </location>
</feature>
<evidence type="ECO:0000313" key="5">
    <source>
        <dbReference type="Proteomes" id="UP000446768"/>
    </source>
</evidence>
<feature type="transmembrane region" description="Helical" evidence="1">
    <location>
        <begin position="848"/>
        <end position="865"/>
    </location>
</feature>
<keyword evidence="1" id="KW-0812">Transmembrane</keyword>
<dbReference type="Gene3D" id="3.10.620.30">
    <property type="match status" value="1"/>
</dbReference>
<dbReference type="Proteomes" id="UP000446768">
    <property type="component" value="Unassembled WGS sequence"/>
</dbReference>
<proteinExistence type="predicted"/>
<organism evidence="4 5">
    <name type="scientific">Pseudoduganella rivuli</name>
    <dbReference type="NCBI Taxonomy" id="2666085"/>
    <lineage>
        <taxon>Bacteria</taxon>
        <taxon>Pseudomonadati</taxon>
        <taxon>Pseudomonadota</taxon>
        <taxon>Betaproteobacteria</taxon>
        <taxon>Burkholderiales</taxon>
        <taxon>Oxalobacteraceae</taxon>
        <taxon>Telluria group</taxon>
        <taxon>Pseudoduganella</taxon>
    </lineage>
</organism>
<keyword evidence="5" id="KW-1185">Reference proteome</keyword>
<feature type="transmembrane region" description="Helical" evidence="1">
    <location>
        <begin position="770"/>
        <end position="786"/>
    </location>
</feature>
<dbReference type="InterPro" id="IPR002931">
    <property type="entry name" value="Transglutaminase-like"/>
</dbReference>
<feature type="transmembrane region" description="Helical" evidence="1">
    <location>
        <begin position="737"/>
        <end position="758"/>
    </location>
</feature>
<gene>
    <name evidence="4" type="ORF">GJ700_30645</name>
</gene>
<evidence type="ECO:0000256" key="1">
    <source>
        <dbReference type="SAM" id="Phobius"/>
    </source>
</evidence>
<name>A0A7X2LW12_9BURK</name>
<dbReference type="Gene3D" id="2.60.40.3140">
    <property type="match status" value="1"/>
</dbReference>
<feature type="transmembrane region" description="Helical" evidence="1">
    <location>
        <begin position="77"/>
        <end position="97"/>
    </location>
</feature>
<dbReference type="InterPro" id="IPR024618">
    <property type="entry name" value="DUF3857"/>
</dbReference>
<dbReference type="InterPro" id="IPR038765">
    <property type="entry name" value="Papain-like_cys_pep_sf"/>
</dbReference>
<dbReference type="Pfam" id="PF12969">
    <property type="entry name" value="DUF3857"/>
    <property type="match status" value="1"/>
</dbReference>
<dbReference type="EMBL" id="WKJJ01000027">
    <property type="protein sequence ID" value="MRV76081.1"/>
    <property type="molecule type" value="Genomic_DNA"/>
</dbReference>
<accession>A0A7X2LW12</accession>
<dbReference type="Pfam" id="PF01841">
    <property type="entry name" value="Transglut_core"/>
    <property type="match status" value="1"/>
</dbReference>
<evidence type="ECO:0000313" key="4">
    <source>
        <dbReference type="EMBL" id="MRV76081.1"/>
    </source>
</evidence>
<keyword evidence="1" id="KW-0472">Membrane</keyword>
<evidence type="ECO:0000259" key="3">
    <source>
        <dbReference type="Pfam" id="PF12969"/>
    </source>
</evidence>
<dbReference type="AlphaFoldDB" id="A0A7X2LW12"/>
<feature type="domain" description="DUF3857" evidence="3">
    <location>
        <begin position="144"/>
        <end position="309"/>
    </location>
</feature>